<feature type="transmembrane region" description="Helical" evidence="10">
    <location>
        <begin position="310"/>
        <end position="333"/>
    </location>
</feature>
<dbReference type="SUPFAM" id="SSF81340">
    <property type="entry name" value="Clc chloride channel"/>
    <property type="match status" value="1"/>
</dbReference>
<comment type="caution">
    <text evidence="11">The sequence shown here is derived from an EMBL/GenBank/DDBJ whole genome shotgun (WGS) entry which is preliminary data.</text>
</comment>
<dbReference type="PANTHER" id="PTHR43427">
    <property type="entry name" value="CHLORIDE CHANNEL PROTEIN CLC-E"/>
    <property type="match status" value="1"/>
</dbReference>
<accession>A0ABV8V329</accession>
<evidence type="ECO:0000256" key="8">
    <source>
        <dbReference type="ARBA" id="ARBA00023214"/>
    </source>
</evidence>
<evidence type="ECO:0000313" key="11">
    <source>
        <dbReference type="EMBL" id="MFC4362301.1"/>
    </source>
</evidence>
<keyword evidence="5" id="KW-0406">Ion transport</keyword>
<feature type="transmembrane region" description="Helical" evidence="10">
    <location>
        <begin position="243"/>
        <end position="263"/>
    </location>
</feature>
<keyword evidence="12" id="KW-1185">Reference proteome</keyword>
<feature type="transmembrane region" description="Helical" evidence="10">
    <location>
        <begin position="339"/>
        <end position="361"/>
    </location>
</feature>
<evidence type="ECO:0000256" key="5">
    <source>
        <dbReference type="ARBA" id="ARBA00023065"/>
    </source>
</evidence>
<evidence type="ECO:0000256" key="1">
    <source>
        <dbReference type="ARBA" id="ARBA00004141"/>
    </source>
</evidence>
<evidence type="ECO:0000256" key="7">
    <source>
        <dbReference type="ARBA" id="ARBA00023173"/>
    </source>
</evidence>
<feature type="transmembrane region" description="Helical" evidence="10">
    <location>
        <begin position="168"/>
        <end position="189"/>
    </location>
</feature>
<feature type="transmembrane region" description="Helical" evidence="10">
    <location>
        <begin position="201"/>
        <end position="222"/>
    </location>
</feature>
<keyword evidence="4 10" id="KW-1133">Transmembrane helix</keyword>
<keyword evidence="9" id="KW-0407">Ion channel</keyword>
<keyword evidence="8" id="KW-0868">Chloride</keyword>
<dbReference type="Gene3D" id="1.10.3080.10">
    <property type="entry name" value="Clc chloride channel"/>
    <property type="match status" value="1"/>
</dbReference>
<evidence type="ECO:0000256" key="2">
    <source>
        <dbReference type="ARBA" id="ARBA00022448"/>
    </source>
</evidence>
<feature type="transmembrane region" description="Helical" evidence="10">
    <location>
        <begin position="275"/>
        <end position="298"/>
    </location>
</feature>
<feature type="transmembrane region" description="Helical" evidence="10">
    <location>
        <begin position="368"/>
        <end position="391"/>
    </location>
</feature>
<evidence type="ECO:0000256" key="10">
    <source>
        <dbReference type="SAM" id="Phobius"/>
    </source>
</evidence>
<feature type="transmembrane region" description="Helical" evidence="10">
    <location>
        <begin position="29"/>
        <end position="51"/>
    </location>
</feature>
<dbReference type="EMBL" id="JBHSCX010000006">
    <property type="protein sequence ID" value="MFC4362301.1"/>
    <property type="molecule type" value="Genomic_DNA"/>
</dbReference>
<keyword evidence="3 10" id="KW-0812">Transmembrane</keyword>
<reference evidence="12" key="1">
    <citation type="journal article" date="2019" name="Int. J. Syst. Evol. Microbiol.">
        <title>The Global Catalogue of Microorganisms (GCM) 10K type strain sequencing project: providing services to taxonomists for standard genome sequencing and annotation.</title>
        <authorList>
            <consortium name="The Broad Institute Genomics Platform"/>
            <consortium name="The Broad Institute Genome Sequencing Center for Infectious Disease"/>
            <person name="Wu L."/>
            <person name="Ma J."/>
        </authorList>
    </citation>
    <scope>NUCLEOTIDE SEQUENCE [LARGE SCALE GENOMIC DNA]</scope>
    <source>
        <strain evidence="12">CECT 8570</strain>
    </source>
</reference>
<dbReference type="InterPro" id="IPR014743">
    <property type="entry name" value="Cl-channel_core"/>
</dbReference>
<comment type="subcellular location">
    <subcellularLocation>
        <location evidence="1">Membrane</location>
        <topology evidence="1">Multi-pass membrane protein</topology>
    </subcellularLocation>
</comment>
<dbReference type="InterPro" id="IPR050368">
    <property type="entry name" value="ClC-type_chloride_channel"/>
</dbReference>
<evidence type="ECO:0000256" key="6">
    <source>
        <dbReference type="ARBA" id="ARBA00023136"/>
    </source>
</evidence>
<evidence type="ECO:0000256" key="3">
    <source>
        <dbReference type="ARBA" id="ARBA00022692"/>
    </source>
</evidence>
<organism evidence="11 12">
    <name type="scientific">Simiduia curdlanivorans</name>
    <dbReference type="NCBI Taxonomy" id="1492769"/>
    <lineage>
        <taxon>Bacteria</taxon>
        <taxon>Pseudomonadati</taxon>
        <taxon>Pseudomonadota</taxon>
        <taxon>Gammaproteobacteria</taxon>
        <taxon>Cellvibrionales</taxon>
        <taxon>Cellvibrionaceae</taxon>
        <taxon>Simiduia</taxon>
    </lineage>
</organism>
<dbReference type="CDD" id="cd00400">
    <property type="entry name" value="Voltage_gated_ClC"/>
    <property type="match status" value="1"/>
</dbReference>
<feature type="transmembrane region" description="Helical" evidence="10">
    <location>
        <begin position="403"/>
        <end position="422"/>
    </location>
</feature>
<dbReference type="PANTHER" id="PTHR43427:SF6">
    <property type="entry name" value="CHLORIDE CHANNEL PROTEIN CLC-E"/>
    <property type="match status" value="1"/>
</dbReference>
<protein>
    <submittedName>
        <fullName evidence="11">Chloride channel protein</fullName>
    </submittedName>
</protein>
<dbReference type="Pfam" id="PF00654">
    <property type="entry name" value="Voltage_CLC"/>
    <property type="match status" value="1"/>
</dbReference>
<evidence type="ECO:0000256" key="9">
    <source>
        <dbReference type="ARBA" id="ARBA00023303"/>
    </source>
</evidence>
<name>A0ABV8V329_9GAMM</name>
<dbReference type="RefSeq" id="WP_290260667.1">
    <property type="nucleotide sequence ID" value="NZ_JAUFQG010000004.1"/>
</dbReference>
<dbReference type="InterPro" id="IPR001807">
    <property type="entry name" value="ClC"/>
</dbReference>
<proteinExistence type="predicted"/>
<feature type="transmembrane region" description="Helical" evidence="10">
    <location>
        <begin position="71"/>
        <end position="92"/>
    </location>
</feature>
<gene>
    <name evidence="11" type="ORF">ACFOX3_08305</name>
</gene>
<keyword evidence="7" id="KW-0869">Chloride channel</keyword>
<keyword evidence="2" id="KW-0813">Transport</keyword>
<dbReference type="PRINTS" id="PR00762">
    <property type="entry name" value="CLCHANNEL"/>
</dbReference>
<evidence type="ECO:0000313" key="12">
    <source>
        <dbReference type="Proteomes" id="UP001595840"/>
    </source>
</evidence>
<sequence length="583" mass="63281">MSRRTIALIQNWLDNFRLRLAYSDALPQLTLLGLLSGLAAAGVIILFRIAIDEPLAWLLPHGNDDFESLDSFWHVALPVIGGTILAIMFHLLQSRYRAVGVTHVLDRLHSHQGHMSSRNLWAQFFGGLICLASGQSVGREGPAVHMGAASASIIGRWFRLPNNSMRTLVACGVAAAISASFNTPLAGVIFAMEVVLMEYTIIGFLPVILASVSGAMLSQIFFGQEIAFRIPAIQMNSLWELPYIAFGGLVIAFFASAFVQIIVKIVPLQKYPVALRLFIAGLVTGGAAYFVPDIMGIGYDTVDKAMQGSFAINTLLIIIFTKMTITGIVFGLGVPGGSIGPTLFIGACIGSVLGIIANAIYPELASQPAFYVLLGMGGMMAAVLNAPLAALLAMLELSASPSIIFPSMLMIVIACITSRLLISNNGLFQEVLAAQGKTVQRGMASQILSRVGIESVMDRDFINCDRRKYYDELRKLLERQTNWLLIDEIEGKKFLIKPADVAHYLEQAPIEELSLERKVDLLKIPAKRLQLTPIHSRANLYEAQLLLQQTGADALYVNRSGAPLLSSATGIVTKHAITSHYQL</sequence>
<evidence type="ECO:0000256" key="4">
    <source>
        <dbReference type="ARBA" id="ARBA00022989"/>
    </source>
</evidence>
<dbReference type="Proteomes" id="UP001595840">
    <property type="component" value="Unassembled WGS sequence"/>
</dbReference>
<keyword evidence="6 10" id="KW-0472">Membrane</keyword>